<evidence type="ECO:0000313" key="1">
    <source>
        <dbReference type="EMBL" id="CAL1367291.1"/>
    </source>
</evidence>
<dbReference type="AlphaFoldDB" id="A0AAV2D5T5"/>
<evidence type="ECO:0000313" key="2">
    <source>
        <dbReference type="Proteomes" id="UP001497516"/>
    </source>
</evidence>
<accession>A0AAV2D5T5</accession>
<name>A0AAV2D5T5_9ROSI</name>
<dbReference type="EMBL" id="OZ034815">
    <property type="protein sequence ID" value="CAL1367291.1"/>
    <property type="molecule type" value="Genomic_DNA"/>
</dbReference>
<proteinExistence type="predicted"/>
<sequence length="96" mass="10925">MQRPFPEYPGCWSLLHPSNLEPCEIDLCICIESRGPESFISAHQPPACPPLLLVRWVEIPLEARSAATLLSSRFLPHPDGYGRRQEGFLLRTSIRR</sequence>
<keyword evidence="2" id="KW-1185">Reference proteome</keyword>
<reference evidence="1 2" key="1">
    <citation type="submission" date="2024-04" db="EMBL/GenBank/DDBJ databases">
        <authorList>
            <person name="Fracassetti M."/>
        </authorList>
    </citation>
    <scope>NUCLEOTIDE SEQUENCE [LARGE SCALE GENOMIC DNA]</scope>
</reference>
<gene>
    <name evidence="1" type="ORF">LTRI10_LOCUS11038</name>
</gene>
<dbReference type="Proteomes" id="UP001497516">
    <property type="component" value="Chromosome 2"/>
</dbReference>
<protein>
    <submittedName>
        <fullName evidence="1">Uncharacterized protein</fullName>
    </submittedName>
</protein>
<organism evidence="1 2">
    <name type="scientific">Linum trigynum</name>
    <dbReference type="NCBI Taxonomy" id="586398"/>
    <lineage>
        <taxon>Eukaryota</taxon>
        <taxon>Viridiplantae</taxon>
        <taxon>Streptophyta</taxon>
        <taxon>Embryophyta</taxon>
        <taxon>Tracheophyta</taxon>
        <taxon>Spermatophyta</taxon>
        <taxon>Magnoliopsida</taxon>
        <taxon>eudicotyledons</taxon>
        <taxon>Gunneridae</taxon>
        <taxon>Pentapetalae</taxon>
        <taxon>rosids</taxon>
        <taxon>fabids</taxon>
        <taxon>Malpighiales</taxon>
        <taxon>Linaceae</taxon>
        <taxon>Linum</taxon>
    </lineage>
</organism>